<sequence>MKKLLFSSLIAFILFSSCKKDDTSAIDQQREEQRKFNEQLAADTVLIKSFLNQKELPYAREKNGVYYNVIEPGQGNIVFNAYTKVQVKFKASLLDGTVVDSSTLSNPATYTLGDLITGFQIGIPLIQPGGKVILYIPSGYVFGNRSIVDDSGNVIAPANSNFIFELQLLQAI</sequence>
<dbReference type="PROSITE" id="PS50059">
    <property type="entry name" value="FKBP_PPIASE"/>
    <property type="match status" value="1"/>
</dbReference>
<evidence type="ECO:0000256" key="2">
    <source>
        <dbReference type="ARBA" id="ARBA00006577"/>
    </source>
</evidence>
<proteinExistence type="inferred from homology"/>
<evidence type="ECO:0000256" key="4">
    <source>
        <dbReference type="ARBA" id="ARBA00023235"/>
    </source>
</evidence>
<evidence type="ECO:0000313" key="8">
    <source>
        <dbReference type="EMBL" id="MCO4293843.1"/>
    </source>
</evidence>
<keyword evidence="3 5" id="KW-0697">Rotamase</keyword>
<feature type="domain" description="PPIase FKBP-type" evidence="7">
    <location>
        <begin position="82"/>
        <end position="172"/>
    </location>
</feature>
<dbReference type="AlphaFoldDB" id="A0A9X2JD78"/>
<dbReference type="Proteomes" id="UP001155182">
    <property type="component" value="Unassembled WGS sequence"/>
</dbReference>
<gene>
    <name evidence="8" type="ORF">NF867_13310</name>
</gene>
<keyword evidence="4 5" id="KW-0413">Isomerase</keyword>
<dbReference type="InterPro" id="IPR001179">
    <property type="entry name" value="PPIase_FKBP_dom"/>
</dbReference>
<evidence type="ECO:0000256" key="1">
    <source>
        <dbReference type="ARBA" id="ARBA00000971"/>
    </source>
</evidence>
<dbReference type="PANTHER" id="PTHR43811:SF19">
    <property type="entry name" value="39 KDA FK506-BINDING NUCLEAR PROTEIN"/>
    <property type="match status" value="1"/>
</dbReference>
<comment type="catalytic activity">
    <reaction evidence="1 5 6">
        <text>[protein]-peptidylproline (omega=180) = [protein]-peptidylproline (omega=0)</text>
        <dbReference type="Rhea" id="RHEA:16237"/>
        <dbReference type="Rhea" id="RHEA-COMP:10747"/>
        <dbReference type="Rhea" id="RHEA-COMP:10748"/>
        <dbReference type="ChEBI" id="CHEBI:83833"/>
        <dbReference type="ChEBI" id="CHEBI:83834"/>
        <dbReference type="EC" id="5.2.1.8"/>
    </reaction>
</comment>
<dbReference type="GO" id="GO:0003755">
    <property type="term" value="F:peptidyl-prolyl cis-trans isomerase activity"/>
    <property type="evidence" value="ECO:0007669"/>
    <property type="project" value="UniProtKB-UniRule"/>
</dbReference>
<comment type="caution">
    <text evidence="8">The sequence shown here is derived from an EMBL/GenBank/DDBJ whole genome shotgun (WGS) entry which is preliminary data.</text>
</comment>
<name>A0A9X2JD78_9SPHI</name>
<comment type="similarity">
    <text evidence="2 6">Belongs to the FKBP-type PPIase family.</text>
</comment>
<keyword evidence="9" id="KW-1185">Reference proteome</keyword>
<evidence type="ECO:0000259" key="7">
    <source>
        <dbReference type="PROSITE" id="PS50059"/>
    </source>
</evidence>
<dbReference type="InterPro" id="IPR046357">
    <property type="entry name" value="PPIase_dom_sf"/>
</dbReference>
<organism evidence="8 9">
    <name type="scientific">Solitalea agri</name>
    <dbReference type="NCBI Taxonomy" id="2953739"/>
    <lineage>
        <taxon>Bacteria</taxon>
        <taxon>Pseudomonadati</taxon>
        <taxon>Bacteroidota</taxon>
        <taxon>Sphingobacteriia</taxon>
        <taxon>Sphingobacteriales</taxon>
        <taxon>Sphingobacteriaceae</taxon>
        <taxon>Solitalea</taxon>
    </lineage>
</organism>
<evidence type="ECO:0000256" key="5">
    <source>
        <dbReference type="PROSITE-ProRule" id="PRU00277"/>
    </source>
</evidence>
<dbReference type="Gene3D" id="3.10.50.40">
    <property type="match status" value="1"/>
</dbReference>
<dbReference type="Pfam" id="PF00254">
    <property type="entry name" value="FKBP_C"/>
    <property type="match status" value="1"/>
</dbReference>
<evidence type="ECO:0000256" key="6">
    <source>
        <dbReference type="RuleBase" id="RU003915"/>
    </source>
</evidence>
<evidence type="ECO:0000256" key="3">
    <source>
        <dbReference type="ARBA" id="ARBA00023110"/>
    </source>
</evidence>
<protein>
    <recommendedName>
        <fullName evidence="6">Peptidyl-prolyl cis-trans isomerase</fullName>
        <ecNumber evidence="6">5.2.1.8</ecNumber>
    </recommendedName>
</protein>
<dbReference type="EMBL" id="JAMWYS010000045">
    <property type="protein sequence ID" value="MCO4293843.1"/>
    <property type="molecule type" value="Genomic_DNA"/>
</dbReference>
<dbReference type="PANTHER" id="PTHR43811">
    <property type="entry name" value="FKBP-TYPE PEPTIDYL-PROLYL CIS-TRANS ISOMERASE FKPA"/>
    <property type="match status" value="1"/>
</dbReference>
<dbReference type="SUPFAM" id="SSF54534">
    <property type="entry name" value="FKBP-like"/>
    <property type="match status" value="1"/>
</dbReference>
<reference evidence="8" key="1">
    <citation type="submission" date="2022-06" db="EMBL/GenBank/DDBJ databases">
        <title>Solitalea sp. MAHUQ-68 isolated from rhizospheric soil.</title>
        <authorList>
            <person name="Huq M.A."/>
        </authorList>
    </citation>
    <scope>NUCLEOTIDE SEQUENCE</scope>
    <source>
        <strain evidence="8">MAHUQ-68</strain>
    </source>
</reference>
<dbReference type="RefSeq" id="WP_252588496.1">
    <property type="nucleotide sequence ID" value="NZ_JAMWYS010000045.1"/>
</dbReference>
<dbReference type="PROSITE" id="PS51257">
    <property type="entry name" value="PROKAR_LIPOPROTEIN"/>
    <property type="match status" value="1"/>
</dbReference>
<evidence type="ECO:0000313" key="9">
    <source>
        <dbReference type="Proteomes" id="UP001155182"/>
    </source>
</evidence>
<dbReference type="EC" id="5.2.1.8" evidence="6"/>
<accession>A0A9X2JD78</accession>